<comment type="caution">
    <text evidence="1">The sequence shown here is derived from an EMBL/GenBank/DDBJ whole genome shotgun (WGS) entry which is preliminary data.</text>
</comment>
<reference evidence="2" key="1">
    <citation type="journal article" date="2016" name="Nat. Commun.">
        <title>Genome analysis of three Pneumocystis species reveals adaptation mechanisms to life exclusively in mammalian hosts.</title>
        <authorList>
            <person name="Ma L."/>
            <person name="Chen Z."/>
            <person name="Huang D.W."/>
            <person name="Kutty G."/>
            <person name="Ishihara M."/>
            <person name="Wang H."/>
            <person name="Abouelleil A."/>
            <person name="Bishop L."/>
            <person name="Davey E."/>
            <person name="Deng R."/>
            <person name="Deng X."/>
            <person name="Fan L."/>
            <person name="Fantoni G."/>
            <person name="Fitzgerald M."/>
            <person name="Gogineni E."/>
            <person name="Goldberg J.M."/>
            <person name="Handley G."/>
            <person name="Hu X."/>
            <person name="Huber C."/>
            <person name="Jiao X."/>
            <person name="Jones K."/>
            <person name="Levin J.Z."/>
            <person name="Liu Y."/>
            <person name="Macdonald P."/>
            <person name="Melnikov A."/>
            <person name="Raley C."/>
            <person name="Sassi M."/>
            <person name="Sherman B.T."/>
            <person name="Song X."/>
            <person name="Sykes S."/>
            <person name="Tran B."/>
            <person name="Walsh L."/>
            <person name="Xia Y."/>
            <person name="Yang J."/>
            <person name="Young S."/>
            <person name="Zeng Q."/>
            <person name="Zheng X."/>
            <person name="Stephens R."/>
            <person name="Nusbaum C."/>
            <person name="Birren B.W."/>
            <person name="Azadi P."/>
            <person name="Lempicki R.A."/>
            <person name="Cuomo C.A."/>
            <person name="Kovacs J.A."/>
        </authorList>
    </citation>
    <scope>NUCLEOTIDE SEQUENCE [LARGE SCALE GENOMIC DNA]</scope>
    <source>
        <strain evidence="2">B80</strain>
    </source>
</reference>
<accession>A0A0W4ZJM4</accession>
<evidence type="ECO:0000313" key="2">
    <source>
        <dbReference type="Proteomes" id="UP000054454"/>
    </source>
</evidence>
<dbReference type="EMBL" id="LFVZ01000007">
    <property type="protein sequence ID" value="KTW28562.1"/>
    <property type="molecule type" value="Genomic_DNA"/>
</dbReference>
<dbReference type="Proteomes" id="UP000054454">
    <property type="component" value="Unassembled WGS sequence"/>
</dbReference>
<name>A0A0W4ZJM4_PNEC8</name>
<protein>
    <submittedName>
        <fullName evidence="1">Uncharacterized protein</fullName>
    </submittedName>
</protein>
<proteinExistence type="predicted"/>
<sequence length="310" mass="36122">MCISNKWMGHKEELFSVNYGDTIAHVGCNAMLRVESKVIRLFSPGLTRYLRHITVFSNNAEYRRIHKGVYYILTLVEETEVEAFSLLMEVLHDPTTFSWKTEFHSVLRMATKYEVSEPIVGFSLAYCMKFYKQPQADPLMLLHASFFCKDDDVFTDALLLVLKKLDLYRNSKSFKKLPCYLGFQIMSMSESLFREYTCLSDFSNNDNWPDCEIELCTEKFKYACKNLFDSFALPAVICWDGELLSEWYNKSDEEIIESIGVWEMPFAADPDHIKQCRDNWAKAIKSNAKWLNRKLKGQLHDTSISSLLQK</sequence>
<dbReference type="VEuPathDB" id="FungiDB:T552_01823"/>
<dbReference type="OrthoDB" id="5274785at2759"/>
<evidence type="ECO:0000313" key="1">
    <source>
        <dbReference type="EMBL" id="KTW28562.1"/>
    </source>
</evidence>
<organism evidence="1 2">
    <name type="scientific">Pneumocystis carinii (strain B80)</name>
    <name type="common">Rat pneumocystis pneumonia agent</name>
    <name type="synonym">Pneumocystis carinii f. sp. carinii</name>
    <dbReference type="NCBI Taxonomy" id="1408658"/>
    <lineage>
        <taxon>Eukaryota</taxon>
        <taxon>Fungi</taxon>
        <taxon>Dikarya</taxon>
        <taxon>Ascomycota</taxon>
        <taxon>Taphrinomycotina</taxon>
        <taxon>Pneumocystomycetes</taxon>
        <taxon>Pneumocystaceae</taxon>
        <taxon>Pneumocystis</taxon>
    </lineage>
</organism>
<dbReference type="RefSeq" id="XP_018226105.1">
    <property type="nucleotide sequence ID" value="XM_018370388.1"/>
</dbReference>
<dbReference type="AlphaFoldDB" id="A0A0W4ZJM4"/>
<keyword evidence="2" id="KW-1185">Reference proteome</keyword>
<gene>
    <name evidence="1" type="ORF">T552_01823</name>
</gene>
<dbReference type="GeneID" id="28936591"/>